<dbReference type="PANTHER" id="PTHR15690">
    <property type="entry name" value="NUCLEAR RECEPTOR COACTIVATOR 6"/>
    <property type="match status" value="1"/>
</dbReference>
<feature type="compositionally biased region" description="Low complexity" evidence="1">
    <location>
        <begin position="853"/>
        <end position="870"/>
    </location>
</feature>
<dbReference type="PANTHER" id="PTHR15690:SF0">
    <property type="entry name" value="NUCLEAR RECEPTOR COACTIVATOR 6"/>
    <property type="match status" value="1"/>
</dbReference>
<feature type="region of interest" description="Disordered" evidence="1">
    <location>
        <begin position="485"/>
        <end position="533"/>
    </location>
</feature>
<evidence type="ECO:0000256" key="1">
    <source>
        <dbReference type="SAM" id="MobiDB-lite"/>
    </source>
</evidence>
<feature type="compositionally biased region" description="Polar residues" evidence="1">
    <location>
        <begin position="941"/>
        <end position="983"/>
    </location>
</feature>
<feature type="region of interest" description="Disordered" evidence="1">
    <location>
        <begin position="250"/>
        <end position="279"/>
    </location>
</feature>
<feature type="region of interest" description="Disordered" evidence="1">
    <location>
        <begin position="1068"/>
        <end position="1120"/>
    </location>
</feature>
<dbReference type="InterPro" id="IPR026638">
    <property type="entry name" value="NCOA6"/>
</dbReference>
<keyword evidence="4" id="KW-1185">Reference proteome</keyword>
<comment type="caution">
    <text evidence="3">The sequence shown here is derived from an EMBL/GenBank/DDBJ whole genome shotgun (WGS) entry which is preliminary data.</text>
</comment>
<gene>
    <name evidence="3" type="ORF">CVLEPA_LOCUS22656</name>
</gene>
<name>A0ABP0GE07_CLALP</name>
<feature type="compositionally biased region" description="Polar residues" evidence="1">
    <location>
        <begin position="250"/>
        <end position="264"/>
    </location>
</feature>
<accession>A0ABP0GE07</accession>
<feature type="region of interest" description="Disordered" evidence="1">
    <location>
        <begin position="135"/>
        <end position="173"/>
    </location>
</feature>
<dbReference type="Pfam" id="PF13820">
    <property type="entry name" value="NCOA6_TRADD-N"/>
    <property type="match status" value="1"/>
</dbReference>
<feature type="compositionally biased region" description="Polar residues" evidence="1">
    <location>
        <begin position="910"/>
        <end position="929"/>
    </location>
</feature>
<evidence type="ECO:0000313" key="3">
    <source>
        <dbReference type="EMBL" id="CAK8690005.1"/>
    </source>
</evidence>
<reference evidence="3 4" key="1">
    <citation type="submission" date="2024-02" db="EMBL/GenBank/DDBJ databases">
        <authorList>
            <person name="Daric V."/>
            <person name="Darras S."/>
        </authorList>
    </citation>
    <scope>NUCLEOTIDE SEQUENCE [LARGE SCALE GENOMIC DNA]</scope>
</reference>
<evidence type="ECO:0000259" key="2">
    <source>
        <dbReference type="Pfam" id="PF13820"/>
    </source>
</evidence>
<feature type="region of interest" description="Disordered" evidence="1">
    <location>
        <begin position="844"/>
        <end position="886"/>
    </location>
</feature>
<feature type="compositionally biased region" description="Basic residues" evidence="1">
    <location>
        <begin position="147"/>
        <end position="160"/>
    </location>
</feature>
<feature type="region of interest" description="Disordered" evidence="1">
    <location>
        <begin position="901"/>
        <end position="986"/>
    </location>
</feature>
<feature type="compositionally biased region" description="Basic residues" evidence="1">
    <location>
        <begin position="509"/>
        <end position="522"/>
    </location>
</feature>
<feature type="domain" description="Nuclear receptor coactivator 6 TRADD-N" evidence="2">
    <location>
        <begin position="5"/>
        <end position="124"/>
    </location>
</feature>
<feature type="compositionally biased region" description="Polar residues" evidence="1">
    <location>
        <begin position="162"/>
        <end position="173"/>
    </location>
</feature>
<organism evidence="3 4">
    <name type="scientific">Clavelina lepadiformis</name>
    <name type="common">Light-bulb sea squirt</name>
    <name type="synonym">Ascidia lepadiformis</name>
    <dbReference type="NCBI Taxonomy" id="159417"/>
    <lineage>
        <taxon>Eukaryota</taxon>
        <taxon>Metazoa</taxon>
        <taxon>Chordata</taxon>
        <taxon>Tunicata</taxon>
        <taxon>Ascidiacea</taxon>
        <taxon>Aplousobranchia</taxon>
        <taxon>Clavelinidae</taxon>
        <taxon>Clavelina</taxon>
    </lineage>
</organism>
<proteinExistence type="predicted"/>
<sequence>MKSMNVVLIYDANYHDKNLAEDLDHLKQNISKIVDAECTLGEVIPWNSVKVTFCIPKEAAERLKQLAHTNNNQLNDLGILSVQVEGEEIIKLTIEDGEGNEQRLILQQQSSSTSQQGATGQSFNVDCANASQSATYIHLPQPSNPPPKKRTRKTKEKHSTKQSNQAQLKMNNSSKFEQNKLSEQFARPVSLSTGNEIAGQNSQYPMTQLSPSVEQIVSENWDQQMHQQNPEEDIMGIQLQSFISGANVTTGSNINPSTNSSFDQQHGPVQGSGVTGSAPTNYDTNSTVIIPSVNHRLDLQKQQGVHSESAGTKIFGGSTSNLMHRSGNPAMLDENHFNHHINEPGSINMESSEPSQIQTMFSGYQPNGLQQGTPNNASQQNMLQNWQSTPAMIPQASVFKSSTVPASNFQMQNNHVDAIGSGFVMHSQSAISPASAGHNQFPFTFTSGPKVPNPMEMLPDAKMQGPGMSIASPLLVNLLQTEASSGMSTISHPPQTTFPPTSPSTAAQKPKRKKAPRKKKPPKSSPTTQIPANTQCFTGMYNMPGQVGNPRFPAGELVNQDHVNLSNPLRNVNYGDAKVSIIETISRSDVGAQSMSFSGSFDSNVLPPGSQVQMFPRPGSVRMPTSPAFSSKQIGFLPKQVPNMPSQQQMYMNQMQTQFGHVDPGPAQGQSSPVMVQTMQPQTVMQSAAMQNVNNSGQFSGNFQHINGQSNMMQQPSNQPQPFSVTPDGVPNMQPGQLFINSFPMQSNLNNNNNKPFAETYTQAIEQLSSNDLKSPPVLPTLSHGHGTPRPQFQPYLKMSGNLPKSQRLNYVGRLSTGVMSVIMKVPCTSLEVSKVSPIRFPTLPLLSTSQGRPSSRSMPSRKSPAASSMDSTSFGSPSSTLGQAITPPNLHLNYIAASSSPLASGSSSRNGTPKPRQQSITSRTNSAMMKTANPRRPSLDQYSSPASCPPSRSFNSEPSTPTNMPSRPSSAALNSVPNTPQPVGQPAMLEQSIHQPNHYAQVQLATGQLWQSHNATAQTHGIASNWDGQVGHCSYPNMSSHSVSEPKASVCGSVDAKLDVRQQSLLTTDQSIQQGRNFSNVYDSRPSSNSQETTVADNVPTIKSSVTEASPPAPIKTPT</sequence>
<feature type="compositionally biased region" description="Polar residues" evidence="1">
    <location>
        <begin position="871"/>
        <end position="884"/>
    </location>
</feature>
<protein>
    <recommendedName>
        <fullName evidence="2">Nuclear receptor coactivator 6 TRADD-N domain-containing protein</fullName>
    </recommendedName>
</protein>
<dbReference type="Proteomes" id="UP001642483">
    <property type="component" value="Unassembled WGS sequence"/>
</dbReference>
<dbReference type="EMBL" id="CAWYQH010000112">
    <property type="protein sequence ID" value="CAK8690005.1"/>
    <property type="molecule type" value="Genomic_DNA"/>
</dbReference>
<feature type="compositionally biased region" description="Polar residues" evidence="1">
    <location>
        <begin position="1068"/>
        <end position="1109"/>
    </location>
</feature>
<evidence type="ECO:0000313" key="4">
    <source>
        <dbReference type="Proteomes" id="UP001642483"/>
    </source>
</evidence>
<dbReference type="InterPro" id="IPR032715">
    <property type="entry name" value="NCOA6_TRADD-N"/>
</dbReference>